<dbReference type="PANTHER" id="PTHR11113">
    <property type="entry name" value="N-ACETYLGLUCOSAMINE-6-PHOSPHATE DEACETYLASE"/>
    <property type="match status" value="1"/>
</dbReference>
<dbReference type="AlphaFoldDB" id="A0A1Q8QTW0"/>
<feature type="binding site" evidence="7">
    <location>
        <position position="217"/>
    </location>
    <ligand>
        <name>Zn(2+)</name>
        <dbReference type="ChEBI" id="CHEBI:29105"/>
    </ligand>
</feature>
<dbReference type="Gene3D" id="3.20.20.140">
    <property type="entry name" value="Metal-dependent hydrolases"/>
    <property type="match status" value="1"/>
</dbReference>
<dbReference type="NCBIfam" id="TIGR00221">
    <property type="entry name" value="nagA"/>
    <property type="match status" value="1"/>
</dbReference>
<dbReference type="InterPro" id="IPR032466">
    <property type="entry name" value="Metal_Hydrolase"/>
</dbReference>
<feature type="active site" description="Proton donor/acceptor" evidence="6">
    <location>
        <position position="274"/>
    </location>
</feature>
<accession>A0A1Q8QTW0</accession>
<dbReference type="InterPro" id="IPR011059">
    <property type="entry name" value="Metal-dep_hydrolase_composite"/>
</dbReference>
<dbReference type="SUPFAM" id="SSF51556">
    <property type="entry name" value="Metallo-dependent hydrolases"/>
    <property type="match status" value="1"/>
</dbReference>
<evidence type="ECO:0000256" key="4">
    <source>
        <dbReference type="ARBA" id="ARBA00023277"/>
    </source>
</evidence>
<keyword evidence="10" id="KW-1185">Reference proteome</keyword>
<evidence type="ECO:0000256" key="2">
    <source>
        <dbReference type="ARBA" id="ARBA00022723"/>
    </source>
</evidence>
<reference evidence="9 10" key="1">
    <citation type="submission" date="2016-09" db="EMBL/GenBank/DDBJ databases">
        <title>Complete genome of Desulfosporosinus sp. OL.</title>
        <authorList>
            <person name="Mardanov A."/>
            <person name="Beletsky A."/>
            <person name="Panova A."/>
            <person name="Karnachuk O."/>
            <person name="Ravin N."/>
        </authorList>
    </citation>
    <scope>NUCLEOTIDE SEQUENCE [LARGE SCALE GENOMIC DNA]</scope>
    <source>
        <strain evidence="9 10">OL</strain>
    </source>
</reference>
<dbReference type="GO" id="GO:0006046">
    <property type="term" value="P:N-acetylglucosamine catabolic process"/>
    <property type="evidence" value="ECO:0007669"/>
    <property type="project" value="TreeGrafter"/>
</dbReference>
<comment type="cofactor">
    <cofactor evidence="7">
        <name>a divalent metal cation</name>
        <dbReference type="ChEBI" id="CHEBI:60240"/>
    </cofactor>
    <text evidence="7">Binds 1 divalent metal cation per subunit.</text>
</comment>
<dbReference type="OrthoDB" id="9776488at2"/>
<dbReference type="RefSeq" id="WP_075365460.1">
    <property type="nucleotide sequence ID" value="NZ_MLBF01000022.1"/>
</dbReference>
<dbReference type="Pfam" id="PF01979">
    <property type="entry name" value="Amidohydro_1"/>
    <property type="match status" value="1"/>
</dbReference>
<keyword evidence="3 5" id="KW-0378">Hydrolase</keyword>
<dbReference type="PANTHER" id="PTHR11113:SF14">
    <property type="entry name" value="N-ACETYLGLUCOSAMINE-6-PHOSPHATE DEACETYLASE"/>
    <property type="match status" value="1"/>
</dbReference>
<name>A0A1Q8QTW0_9FIRM</name>
<dbReference type="InterPro" id="IPR006680">
    <property type="entry name" value="Amidohydro-rel"/>
</dbReference>
<keyword evidence="2 7" id="KW-0479">Metal-binding</keyword>
<organism evidence="9 10">
    <name type="scientific">Desulfosporosinus metallidurans</name>
    <dbReference type="NCBI Taxonomy" id="1888891"/>
    <lineage>
        <taxon>Bacteria</taxon>
        <taxon>Bacillati</taxon>
        <taxon>Bacillota</taxon>
        <taxon>Clostridia</taxon>
        <taxon>Eubacteriales</taxon>
        <taxon>Desulfitobacteriaceae</taxon>
        <taxon>Desulfosporosinus</taxon>
    </lineage>
</organism>
<dbReference type="EMBL" id="MLBF01000022">
    <property type="protein sequence ID" value="OLN30791.1"/>
    <property type="molecule type" value="Genomic_DNA"/>
</dbReference>
<sequence length="389" mass="41651">MEDLLIENGEVLVDGRFEKVNILVKNGKITSLARIDSDCKTCNVLNASDKKIVPGFIDIHTHGGYGVDVNNATTADLLKLSRFFAAQGTTGWLASIVTDTYEQTTWCIGQIRQAMEEANDGAQILGIHLEGPFLSSDYKGSMQGALLRKADSSLFDNYQKAAKGLIKYITVSPEVDGAPEFIKEVSGRGVIVSIGHSGADYDTARHCIRNGAASATHTFNAMSLLHHHSPGICGAVLEMDVFCEAICDGIHLHPGIIRLLLKTKGIDKVIAVTDSIMAAGMPDGLYNLGASSVKVTGGDAKLISDGTRAGSTLTTSVALRNLVDYTGRNLEEVIMLLTANPASLLRIDSHKGSVMVGKDADFVLLDEFLRIDTTVVGGRVVFENKTLIN</sequence>
<keyword evidence="4 5" id="KW-0119">Carbohydrate metabolism</keyword>
<dbReference type="PIRSF" id="PIRSF038994">
    <property type="entry name" value="NagA"/>
    <property type="match status" value="1"/>
</dbReference>
<gene>
    <name evidence="9" type="ORF">DSOL_2909</name>
</gene>
<dbReference type="Gene3D" id="2.30.40.10">
    <property type="entry name" value="Urease, subunit C, domain 1"/>
    <property type="match status" value="1"/>
</dbReference>
<feature type="binding site" evidence="7">
    <location>
        <position position="130"/>
    </location>
    <ligand>
        <name>Zn(2+)</name>
        <dbReference type="ChEBI" id="CHEBI:29105"/>
    </ligand>
</feature>
<evidence type="ECO:0000256" key="3">
    <source>
        <dbReference type="ARBA" id="ARBA00022801"/>
    </source>
</evidence>
<comment type="caution">
    <text evidence="9">The sequence shown here is derived from an EMBL/GenBank/DDBJ whole genome shotgun (WGS) entry which is preliminary data.</text>
</comment>
<dbReference type="CDD" id="cd00854">
    <property type="entry name" value="NagA"/>
    <property type="match status" value="1"/>
</dbReference>
<evidence type="ECO:0000256" key="1">
    <source>
        <dbReference type="ARBA" id="ARBA00010716"/>
    </source>
</evidence>
<evidence type="ECO:0000313" key="9">
    <source>
        <dbReference type="EMBL" id="OLN30791.1"/>
    </source>
</evidence>
<feature type="domain" description="Amidohydrolase-related" evidence="8">
    <location>
        <begin position="52"/>
        <end position="381"/>
    </location>
</feature>
<proteinExistence type="inferred from homology"/>
<dbReference type="STRING" id="1888891.DSOL_2909"/>
<evidence type="ECO:0000313" key="10">
    <source>
        <dbReference type="Proteomes" id="UP000186102"/>
    </source>
</evidence>
<dbReference type="GO" id="GO:0046872">
    <property type="term" value="F:metal ion binding"/>
    <property type="evidence" value="ECO:0007669"/>
    <property type="project" value="UniProtKB-KW"/>
</dbReference>
<feature type="binding site" evidence="7">
    <location>
        <position position="196"/>
    </location>
    <ligand>
        <name>Zn(2+)</name>
        <dbReference type="ChEBI" id="CHEBI:29105"/>
    </ligand>
</feature>
<dbReference type="InterPro" id="IPR003764">
    <property type="entry name" value="GlcNAc_6-P_deAcase"/>
</dbReference>
<protein>
    <submittedName>
        <fullName evidence="9">N-acetylglucosamine-6-phosphate deacetylase</fullName>
    </submittedName>
</protein>
<comment type="similarity">
    <text evidence="1 5">Belongs to the metallo-dependent hydrolases superfamily. NagA family.</text>
</comment>
<dbReference type="Proteomes" id="UP000186102">
    <property type="component" value="Unassembled WGS sequence"/>
</dbReference>
<evidence type="ECO:0000256" key="5">
    <source>
        <dbReference type="PIRNR" id="PIRNR038994"/>
    </source>
</evidence>
<dbReference type="SUPFAM" id="SSF51338">
    <property type="entry name" value="Composite domain of metallo-dependent hydrolases"/>
    <property type="match status" value="1"/>
</dbReference>
<evidence type="ECO:0000256" key="6">
    <source>
        <dbReference type="PIRSR" id="PIRSR038994-1"/>
    </source>
</evidence>
<dbReference type="GO" id="GO:0008448">
    <property type="term" value="F:N-acetylglucosamine-6-phosphate deacetylase activity"/>
    <property type="evidence" value="ECO:0007669"/>
    <property type="project" value="InterPro"/>
</dbReference>
<evidence type="ECO:0000256" key="7">
    <source>
        <dbReference type="PIRSR" id="PIRSR038994-3"/>
    </source>
</evidence>
<evidence type="ECO:0000259" key="8">
    <source>
        <dbReference type="Pfam" id="PF01979"/>
    </source>
</evidence>